<evidence type="ECO:0000313" key="2">
    <source>
        <dbReference type="EMBL" id="MBM2617893.1"/>
    </source>
</evidence>
<dbReference type="Proteomes" id="UP000632138">
    <property type="component" value="Unassembled WGS sequence"/>
</dbReference>
<keyword evidence="1" id="KW-0812">Transmembrane</keyword>
<evidence type="ECO:0000256" key="1">
    <source>
        <dbReference type="SAM" id="Phobius"/>
    </source>
</evidence>
<reference evidence="2 3" key="1">
    <citation type="submission" date="2021-01" db="EMBL/GenBank/DDBJ databases">
        <title>Actinoplanes sp. nov. LDG1-06 isolated from lichen.</title>
        <authorList>
            <person name="Saeng-In P."/>
            <person name="Phongsopitanun W."/>
            <person name="Kanchanasin P."/>
            <person name="Yuki M."/>
            <person name="Kudo T."/>
            <person name="Ohkuma M."/>
            <person name="Tanasupawat S."/>
        </authorList>
    </citation>
    <scope>NUCLEOTIDE SEQUENCE [LARGE SCALE GENOMIC DNA]</scope>
    <source>
        <strain evidence="2 3">LDG1-06</strain>
    </source>
</reference>
<gene>
    <name evidence="2" type="ORF">JIG36_20255</name>
</gene>
<organism evidence="2 3">
    <name type="scientific">Paractinoplanes ovalisporus</name>
    <dbReference type="NCBI Taxonomy" id="2810368"/>
    <lineage>
        <taxon>Bacteria</taxon>
        <taxon>Bacillati</taxon>
        <taxon>Actinomycetota</taxon>
        <taxon>Actinomycetes</taxon>
        <taxon>Micromonosporales</taxon>
        <taxon>Micromonosporaceae</taxon>
        <taxon>Paractinoplanes</taxon>
    </lineage>
</organism>
<dbReference type="EMBL" id="JAENHP010000006">
    <property type="protein sequence ID" value="MBM2617893.1"/>
    <property type="molecule type" value="Genomic_DNA"/>
</dbReference>
<keyword evidence="1" id="KW-1133">Transmembrane helix</keyword>
<dbReference type="RefSeq" id="WP_203377921.1">
    <property type="nucleotide sequence ID" value="NZ_JAENHP010000006.1"/>
</dbReference>
<proteinExistence type="predicted"/>
<evidence type="ECO:0000313" key="3">
    <source>
        <dbReference type="Proteomes" id="UP000632138"/>
    </source>
</evidence>
<name>A0ABS2ADI0_9ACTN</name>
<feature type="transmembrane region" description="Helical" evidence="1">
    <location>
        <begin position="12"/>
        <end position="34"/>
    </location>
</feature>
<keyword evidence="1" id="KW-0472">Membrane</keyword>
<keyword evidence="3" id="KW-1185">Reference proteome</keyword>
<sequence>MLDYLDPTVLGIALVIWPATRSLIVMGAAAITVYSRDERRRRAAERVLRALGGSGEPGES</sequence>
<protein>
    <submittedName>
        <fullName evidence="2">Uncharacterized protein</fullName>
    </submittedName>
</protein>
<comment type="caution">
    <text evidence="2">The sequence shown here is derived from an EMBL/GenBank/DDBJ whole genome shotgun (WGS) entry which is preliminary data.</text>
</comment>
<accession>A0ABS2ADI0</accession>